<reference evidence="11 12" key="1">
    <citation type="submission" date="2024-06" db="EMBL/GenBank/DDBJ databases">
        <authorList>
            <person name="Kraege A."/>
            <person name="Thomma B."/>
        </authorList>
    </citation>
    <scope>NUCLEOTIDE SEQUENCE [LARGE SCALE GENOMIC DNA]</scope>
</reference>
<keyword evidence="7 8" id="KW-0676">Redox-active center</keyword>
<dbReference type="PIRSF" id="PIRSF000350">
    <property type="entry name" value="Mercury_reductase_MerA"/>
    <property type="match status" value="1"/>
</dbReference>
<keyword evidence="6" id="KW-1015">Disulfide bond</keyword>
<dbReference type="InterPro" id="IPR001100">
    <property type="entry name" value="Pyr_nuc-diS_OxRdtase"/>
</dbReference>
<evidence type="ECO:0000313" key="11">
    <source>
        <dbReference type="EMBL" id="CAL5227621.1"/>
    </source>
</evidence>
<protein>
    <submittedName>
        <fullName evidence="11">G10625 protein</fullName>
    </submittedName>
</protein>
<evidence type="ECO:0000256" key="8">
    <source>
        <dbReference type="RuleBase" id="RU003691"/>
    </source>
</evidence>
<evidence type="ECO:0000256" key="5">
    <source>
        <dbReference type="ARBA" id="ARBA00023002"/>
    </source>
</evidence>
<name>A0ABP1GA23_9CHLO</name>
<evidence type="ECO:0000256" key="3">
    <source>
        <dbReference type="ARBA" id="ARBA00022630"/>
    </source>
</evidence>
<comment type="caution">
    <text evidence="11">The sequence shown here is derived from an EMBL/GenBank/DDBJ whole genome shotgun (WGS) entry which is preliminary data.</text>
</comment>
<proteinExistence type="inferred from homology"/>
<comment type="cofactor">
    <cofactor evidence="1">
        <name>FAD</name>
        <dbReference type="ChEBI" id="CHEBI:57692"/>
    </cofactor>
</comment>
<keyword evidence="12" id="KW-1185">Reference proteome</keyword>
<gene>
    <name evidence="11" type="primary">g10625</name>
    <name evidence="11" type="ORF">VP750_LOCUS9527</name>
</gene>
<keyword evidence="5 8" id="KW-0560">Oxidoreductase</keyword>
<dbReference type="NCBIfam" id="NF004776">
    <property type="entry name" value="PRK06116.1"/>
    <property type="match status" value="1"/>
</dbReference>
<comment type="similarity">
    <text evidence="2 8">Belongs to the class-I pyridine nucleotide-disulfide oxidoreductase family.</text>
</comment>
<dbReference type="Pfam" id="PF02852">
    <property type="entry name" value="Pyr_redox_dim"/>
    <property type="match status" value="1"/>
</dbReference>
<keyword evidence="4 8" id="KW-0274">FAD</keyword>
<dbReference type="PRINTS" id="PR00368">
    <property type="entry name" value="FADPNR"/>
</dbReference>
<dbReference type="InterPro" id="IPR004099">
    <property type="entry name" value="Pyr_nucl-diS_OxRdtase_dimer"/>
</dbReference>
<evidence type="ECO:0000256" key="2">
    <source>
        <dbReference type="ARBA" id="ARBA00007532"/>
    </source>
</evidence>
<dbReference type="Pfam" id="PF07992">
    <property type="entry name" value="Pyr_redox_2"/>
    <property type="match status" value="1"/>
</dbReference>
<feature type="domain" description="Pyridine nucleotide-disulphide oxidoreductase dimerisation" evidence="9">
    <location>
        <begin position="371"/>
        <end position="477"/>
    </location>
</feature>
<evidence type="ECO:0000256" key="4">
    <source>
        <dbReference type="ARBA" id="ARBA00022827"/>
    </source>
</evidence>
<dbReference type="InterPro" id="IPR046952">
    <property type="entry name" value="GSHR/TRXR-like"/>
</dbReference>
<keyword evidence="3 8" id="KW-0285">Flavoprotein</keyword>
<dbReference type="Gene3D" id="3.50.50.60">
    <property type="entry name" value="FAD/NAD(P)-binding domain"/>
    <property type="match status" value="2"/>
</dbReference>
<dbReference type="InterPro" id="IPR016156">
    <property type="entry name" value="FAD/NAD-linked_Rdtase_dimer_sf"/>
</dbReference>
<evidence type="ECO:0000256" key="6">
    <source>
        <dbReference type="ARBA" id="ARBA00023157"/>
    </source>
</evidence>
<evidence type="ECO:0000256" key="1">
    <source>
        <dbReference type="ARBA" id="ARBA00001974"/>
    </source>
</evidence>
<dbReference type="Gene3D" id="3.30.390.30">
    <property type="match status" value="1"/>
</dbReference>
<feature type="domain" description="FAD/NAD(P)-binding" evidence="10">
    <location>
        <begin position="21"/>
        <end position="350"/>
    </location>
</feature>
<dbReference type="SUPFAM" id="SSF51905">
    <property type="entry name" value="FAD/NAD(P)-binding domain"/>
    <property type="match status" value="1"/>
</dbReference>
<dbReference type="InterPro" id="IPR023753">
    <property type="entry name" value="FAD/NAD-binding_dom"/>
</dbReference>
<dbReference type="EMBL" id="CAXHTA020000017">
    <property type="protein sequence ID" value="CAL5227621.1"/>
    <property type="molecule type" value="Genomic_DNA"/>
</dbReference>
<dbReference type="Proteomes" id="UP001497392">
    <property type="component" value="Unassembled WGS sequence"/>
</dbReference>
<dbReference type="SUPFAM" id="SSF55424">
    <property type="entry name" value="FAD/NAD-linked reductases, dimerisation (C-terminal) domain"/>
    <property type="match status" value="1"/>
</dbReference>
<dbReference type="InterPro" id="IPR036188">
    <property type="entry name" value="FAD/NAD-bd_sf"/>
</dbReference>
<dbReference type="PANTHER" id="PTHR42737:SF2">
    <property type="entry name" value="GLUTATHIONE REDUCTASE"/>
    <property type="match status" value="1"/>
</dbReference>
<sequence length="497" mass="54456">MSPGPRTRPQAPPAKHSFDYDLFTLGGGSAGVRAARYSAGMGAKVALCELPRDFISSEDRGGTGGTCVLRGCVPKKLMAIAGLFNEEMQDAVGYGWKLNGRPTFDFQDMQRNKRRELERLSDIYRKNLEKAEVDFIEGRGRLLDKNTVEVNGQQYKAKNILVATGSYPIKAPIEGSEHGITSDEVLNLEQLPEKLVIVGAGYIGCEQACIYNNYGSEVHLIVRQDLPLNGFDIEARKFVLEQYKLRGIKYHGLSSPSKITKESNGKLTVTVDPYKREGDSFSLDNVDQILFATGRKPRTKDIGLEDVGVKFDDKGKLEVDEHSRSNVDNIYAIGDVSTKIPLTPVARMEGTQFALHMFGGKEDAKPDYKSVPSVVFSSPQLAYVGLHEETAVEEVGDVDIYSSVSTPMKNSLGRDGIKELVKVVVSAKDDKVLGFHMVGSEASEIMQGFAAALYVGITKQQLDATVGIHPSSAEEFVCLAKPTRQYRGGKLTEGEEP</sequence>
<organism evidence="11 12">
    <name type="scientific">Coccomyxa viridis</name>
    <dbReference type="NCBI Taxonomy" id="1274662"/>
    <lineage>
        <taxon>Eukaryota</taxon>
        <taxon>Viridiplantae</taxon>
        <taxon>Chlorophyta</taxon>
        <taxon>core chlorophytes</taxon>
        <taxon>Trebouxiophyceae</taxon>
        <taxon>Trebouxiophyceae incertae sedis</taxon>
        <taxon>Coccomyxaceae</taxon>
        <taxon>Coccomyxa</taxon>
    </lineage>
</organism>
<evidence type="ECO:0000256" key="7">
    <source>
        <dbReference type="ARBA" id="ARBA00023284"/>
    </source>
</evidence>
<dbReference type="PRINTS" id="PR00411">
    <property type="entry name" value="PNDRDTASEI"/>
</dbReference>
<dbReference type="PROSITE" id="PS00076">
    <property type="entry name" value="PYRIDINE_REDOX_1"/>
    <property type="match status" value="1"/>
</dbReference>
<evidence type="ECO:0000313" key="12">
    <source>
        <dbReference type="Proteomes" id="UP001497392"/>
    </source>
</evidence>
<dbReference type="PANTHER" id="PTHR42737">
    <property type="entry name" value="GLUTATHIONE REDUCTASE"/>
    <property type="match status" value="1"/>
</dbReference>
<accession>A0ABP1GA23</accession>
<evidence type="ECO:0000259" key="10">
    <source>
        <dbReference type="Pfam" id="PF07992"/>
    </source>
</evidence>
<evidence type="ECO:0000259" key="9">
    <source>
        <dbReference type="Pfam" id="PF02852"/>
    </source>
</evidence>
<dbReference type="InterPro" id="IPR012999">
    <property type="entry name" value="Pyr_OxRdtase_I_AS"/>
</dbReference>